<name>A0A9E2KHU7_9FIRM</name>
<organism evidence="1 2">
    <name type="scientific">Candidatus Faecalibacterium intestinavium</name>
    <dbReference type="NCBI Taxonomy" id="2838580"/>
    <lineage>
        <taxon>Bacteria</taxon>
        <taxon>Bacillati</taxon>
        <taxon>Bacillota</taxon>
        <taxon>Clostridia</taxon>
        <taxon>Eubacteriales</taxon>
        <taxon>Oscillospiraceae</taxon>
        <taxon>Faecalibacterium</taxon>
    </lineage>
</organism>
<dbReference type="PANTHER" id="PTHR39450:SF1">
    <property type="entry name" value="DUF1667 DOMAIN-CONTAINING PROTEIN"/>
    <property type="match status" value="1"/>
</dbReference>
<dbReference type="InterPro" id="IPR012460">
    <property type="entry name" value="DUF1667"/>
</dbReference>
<proteinExistence type="predicted"/>
<reference evidence="1" key="1">
    <citation type="journal article" date="2021" name="PeerJ">
        <title>Extensive microbial diversity within the chicken gut microbiome revealed by metagenomics and culture.</title>
        <authorList>
            <person name="Gilroy R."/>
            <person name="Ravi A."/>
            <person name="Getino M."/>
            <person name="Pursley I."/>
            <person name="Horton D.L."/>
            <person name="Alikhan N.F."/>
            <person name="Baker D."/>
            <person name="Gharbi K."/>
            <person name="Hall N."/>
            <person name="Watson M."/>
            <person name="Adriaenssens E.M."/>
            <person name="Foster-Nyarko E."/>
            <person name="Jarju S."/>
            <person name="Secka A."/>
            <person name="Antonio M."/>
            <person name="Oren A."/>
            <person name="Chaudhuri R.R."/>
            <person name="La Ragione R."/>
            <person name="Hildebrand F."/>
            <person name="Pallen M.J."/>
        </authorList>
    </citation>
    <scope>NUCLEOTIDE SEQUENCE</scope>
    <source>
        <strain evidence="1">742</strain>
    </source>
</reference>
<dbReference type="Gene3D" id="3.10.530.10">
    <property type="entry name" value="CPE0013-like"/>
    <property type="match status" value="1"/>
</dbReference>
<comment type="caution">
    <text evidence="1">The sequence shown here is derived from an EMBL/GenBank/DDBJ whole genome shotgun (WGS) entry which is preliminary data.</text>
</comment>
<gene>
    <name evidence="1" type="ORF">H9864_01155</name>
</gene>
<dbReference type="EMBL" id="JAHLFH010000016">
    <property type="protein sequence ID" value="MBU3818985.1"/>
    <property type="molecule type" value="Genomic_DNA"/>
</dbReference>
<dbReference type="InterPro" id="IPR036593">
    <property type="entry name" value="CPE0013-like_sf"/>
</dbReference>
<accession>A0A9E2KHU7</accession>
<dbReference type="PANTHER" id="PTHR39450">
    <property type="entry name" value="MOLYBDOPTERIN OXIDOREDUCTASE, 4FE-4S CLUSTER-BINDING SUBUNIT"/>
    <property type="match status" value="1"/>
</dbReference>
<protein>
    <submittedName>
        <fullName evidence="1">DUF1667 domain-containing protein</fullName>
    </submittedName>
</protein>
<sequence>MKELICITCPKGCHLKVDEENGYAVTGNACPRGEAYGRAELIHPTRVVTSTVRCTGGSRPRCPVKTSAPVPKDKMFDVISALDAICLQAPVRIGQVVLPDVCGTGADIVVTKNI</sequence>
<evidence type="ECO:0000313" key="2">
    <source>
        <dbReference type="Proteomes" id="UP000824178"/>
    </source>
</evidence>
<dbReference type="AlphaFoldDB" id="A0A9E2KHU7"/>
<evidence type="ECO:0000313" key="1">
    <source>
        <dbReference type="EMBL" id="MBU3818985.1"/>
    </source>
</evidence>
<dbReference type="SUPFAM" id="SSF160148">
    <property type="entry name" value="CPE0013-like"/>
    <property type="match status" value="1"/>
</dbReference>
<dbReference type="Proteomes" id="UP000824178">
    <property type="component" value="Unassembled WGS sequence"/>
</dbReference>
<reference evidence="1" key="2">
    <citation type="submission" date="2021-04" db="EMBL/GenBank/DDBJ databases">
        <authorList>
            <person name="Gilroy R."/>
        </authorList>
    </citation>
    <scope>NUCLEOTIDE SEQUENCE</scope>
    <source>
        <strain evidence="1">742</strain>
    </source>
</reference>
<dbReference type="Pfam" id="PF07892">
    <property type="entry name" value="DUF1667"/>
    <property type="match status" value="1"/>
</dbReference>